<protein>
    <submittedName>
        <fullName evidence="2">Uncharacterized protein</fullName>
    </submittedName>
</protein>
<comment type="caution">
    <text evidence="2">The sequence shown here is derived from an EMBL/GenBank/DDBJ whole genome shotgun (WGS) entry which is preliminary data.</text>
</comment>
<gene>
    <name evidence="2" type="ORF">AVEN_198280_1</name>
</gene>
<dbReference type="EMBL" id="BGPR01011095">
    <property type="protein sequence ID" value="GBN49558.1"/>
    <property type="molecule type" value="Genomic_DNA"/>
</dbReference>
<evidence type="ECO:0000256" key="1">
    <source>
        <dbReference type="SAM" id="MobiDB-lite"/>
    </source>
</evidence>
<evidence type="ECO:0000313" key="3">
    <source>
        <dbReference type="Proteomes" id="UP000499080"/>
    </source>
</evidence>
<accession>A0A4Y2PC51</accession>
<dbReference type="AlphaFoldDB" id="A0A4Y2PC51"/>
<proteinExistence type="predicted"/>
<dbReference type="Proteomes" id="UP000499080">
    <property type="component" value="Unassembled WGS sequence"/>
</dbReference>
<feature type="region of interest" description="Disordered" evidence="1">
    <location>
        <begin position="36"/>
        <end position="59"/>
    </location>
</feature>
<sequence>MALSRGVQPVYLHPVARFLCGALRIVLQYRRPKSSLQCASNDRGRESPGPHLSHCKQETHRDLRMRIPVGLGEMRVFSRGSSDFICGGQSHIRSPSKSDG</sequence>
<keyword evidence="3" id="KW-1185">Reference proteome</keyword>
<reference evidence="2 3" key="1">
    <citation type="journal article" date="2019" name="Sci. Rep.">
        <title>Orb-weaving spider Araneus ventricosus genome elucidates the spidroin gene catalogue.</title>
        <authorList>
            <person name="Kono N."/>
            <person name="Nakamura H."/>
            <person name="Ohtoshi R."/>
            <person name="Moran D.A.P."/>
            <person name="Shinohara A."/>
            <person name="Yoshida Y."/>
            <person name="Fujiwara M."/>
            <person name="Mori M."/>
            <person name="Tomita M."/>
            <person name="Arakawa K."/>
        </authorList>
    </citation>
    <scope>NUCLEOTIDE SEQUENCE [LARGE SCALE GENOMIC DNA]</scope>
</reference>
<organism evidence="2 3">
    <name type="scientific">Araneus ventricosus</name>
    <name type="common">Orbweaver spider</name>
    <name type="synonym">Epeira ventricosa</name>
    <dbReference type="NCBI Taxonomy" id="182803"/>
    <lineage>
        <taxon>Eukaryota</taxon>
        <taxon>Metazoa</taxon>
        <taxon>Ecdysozoa</taxon>
        <taxon>Arthropoda</taxon>
        <taxon>Chelicerata</taxon>
        <taxon>Arachnida</taxon>
        <taxon>Araneae</taxon>
        <taxon>Araneomorphae</taxon>
        <taxon>Entelegynae</taxon>
        <taxon>Araneoidea</taxon>
        <taxon>Araneidae</taxon>
        <taxon>Araneus</taxon>
    </lineage>
</organism>
<name>A0A4Y2PC51_ARAVE</name>
<evidence type="ECO:0000313" key="2">
    <source>
        <dbReference type="EMBL" id="GBN49558.1"/>
    </source>
</evidence>